<dbReference type="PANTHER" id="PTHR10134">
    <property type="entry name" value="CYTOCHROME B-C1 COMPLEX SUBUNIT RIESKE, MITOCHONDRIAL"/>
    <property type="match status" value="1"/>
</dbReference>
<dbReference type="InterPro" id="IPR005805">
    <property type="entry name" value="Rieske_Fe-S_prot_C"/>
</dbReference>
<dbReference type="GO" id="GO:0051537">
    <property type="term" value="F:2 iron, 2 sulfur cluster binding"/>
    <property type="evidence" value="ECO:0007669"/>
    <property type="project" value="UniProtKB-KW"/>
</dbReference>
<comment type="miscellaneous">
    <text evidence="20">The Rieske protein is a high potential 2Fe-2S protein.</text>
</comment>
<keyword evidence="13 20" id="KW-0249">Electron transport</keyword>
<evidence type="ECO:0000256" key="13">
    <source>
        <dbReference type="ARBA" id="ARBA00022982"/>
    </source>
</evidence>
<comment type="catalytic activity">
    <reaction evidence="19 20">
        <text>a quinol + 2 Fe(III)-[cytochrome c](out) = a quinone + 2 Fe(II)-[cytochrome c](out) + 2 H(+)(out)</text>
        <dbReference type="Rhea" id="RHEA:11484"/>
        <dbReference type="Rhea" id="RHEA-COMP:10350"/>
        <dbReference type="Rhea" id="RHEA-COMP:14399"/>
        <dbReference type="ChEBI" id="CHEBI:15378"/>
        <dbReference type="ChEBI" id="CHEBI:24646"/>
        <dbReference type="ChEBI" id="CHEBI:29033"/>
        <dbReference type="ChEBI" id="CHEBI:29034"/>
        <dbReference type="ChEBI" id="CHEBI:132124"/>
        <dbReference type="EC" id="7.1.1.8"/>
    </reaction>
</comment>
<keyword evidence="10" id="KW-0001">2Fe-2S</keyword>
<protein>
    <recommendedName>
        <fullName evidence="6 20">Ubiquinol-cytochrome c reductase iron-sulfur subunit</fullName>
        <ecNumber evidence="5 20">7.1.1.8</ecNumber>
    </recommendedName>
</protein>
<keyword evidence="15" id="KW-0408">Iron</keyword>
<dbReference type="OrthoDB" id="9767869at2"/>
<evidence type="ECO:0000256" key="21">
    <source>
        <dbReference type="RuleBase" id="RU004497"/>
    </source>
</evidence>
<evidence type="ECO:0000256" key="7">
    <source>
        <dbReference type="ARBA" id="ARBA00022448"/>
    </source>
</evidence>
<reference evidence="22 23" key="1">
    <citation type="submission" date="2016-01" db="EMBL/GenBank/DDBJ databases">
        <authorList>
            <person name="McClelland M."/>
            <person name="Jain A."/>
            <person name="Saraogi P."/>
            <person name="Mendelson R."/>
            <person name="Westerman R."/>
            <person name="SanMiguel P."/>
            <person name="Csonka L."/>
        </authorList>
    </citation>
    <scope>NUCLEOTIDE SEQUENCE [LARGE SCALE GENOMIC DNA]</scope>
    <source>
        <strain evidence="22 23">NCPPB 2472</strain>
    </source>
</reference>
<dbReference type="AlphaFoldDB" id="A0A0X1T445"/>
<evidence type="ECO:0000256" key="12">
    <source>
        <dbReference type="ARBA" id="ARBA00022967"/>
    </source>
</evidence>
<evidence type="ECO:0000256" key="3">
    <source>
        <dbReference type="ARBA" id="ARBA00010651"/>
    </source>
</evidence>
<dbReference type="RefSeq" id="WP_026013244.1">
    <property type="nucleotide sequence ID" value="NZ_CP014135.1"/>
</dbReference>
<evidence type="ECO:0000256" key="16">
    <source>
        <dbReference type="ARBA" id="ARBA00023014"/>
    </source>
</evidence>
<keyword evidence="12" id="KW-1278">Translocase</keyword>
<keyword evidence="14" id="KW-1133">Transmembrane helix</keyword>
<evidence type="ECO:0000256" key="18">
    <source>
        <dbReference type="ARBA" id="ARBA00023157"/>
    </source>
</evidence>
<comment type="subunit">
    <text evidence="4 21">The main subunits of complex b-c1 are: cytochrome b, cytochrome c1 and the Rieske protein.</text>
</comment>
<keyword evidence="16" id="KW-0411">Iron-sulfur</keyword>
<dbReference type="InterPro" id="IPR006317">
    <property type="entry name" value="Ubiquinol_cyt_c_Rdtase_Fe-S-su"/>
</dbReference>
<comment type="subcellular location">
    <subcellularLocation>
        <location evidence="2">Cell membrane</location>
        <topology evidence="2">Single-pass membrane protein</topology>
    </subcellularLocation>
</comment>
<dbReference type="InterPro" id="IPR019470">
    <property type="entry name" value="Ubiq_cytC_Rdtase_Fe-S_su_TAT"/>
</dbReference>
<evidence type="ECO:0000256" key="17">
    <source>
        <dbReference type="ARBA" id="ARBA00023136"/>
    </source>
</evidence>
<dbReference type="Gene3D" id="1.20.5.510">
    <property type="entry name" value="Single helix bin"/>
    <property type="match status" value="1"/>
</dbReference>
<proteinExistence type="inferred from homology"/>
<dbReference type="InterPro" id="IPR017941">
    <property type="entry name" value="Rieske_2Fe-2S"/>
</dbReference>
<dbReference type="GO" id="GO:0008121">
    <property type="term" value="F:quinol-cytochrome-c reductase activity"/>
    <property type="evidence" value="ECO:0007669"/>
    <property type="project" value="UniProtKB-EC"/>
</dbReference>
<evidence type="ECO:0000313" key="23">
    <source>
        <dbReference type="Proteomes" id="UP000063229"/>
    </source>
</evidence>
<keyword evidence="18" id="KW-1015">Disulfide bond</keyword>
<dbReference type="PROSITE" id="PS51296">
    <property type="entry name" value="RIESKE"/>
    <property type="match status" value="1"/>
</dbReference>
<keyword evidence="17" id="KW-0472">Membrane</keyword>
<evidence type="ECO:0000256" key="4">
    <source>
        <dbReference type="ARBA" id="ARBA00011649"/>
    </source>
</evidence>
<keyword evidence="9" id="KW-0812">Transmembrane</keyword>
<keyword evidence="11" id="KW-0479">Metal-binding</keyword>
<comment type="similarity">
    <text evidence="3">Belongs to the Rieske iron-sulfur protein family.</text>
</comment>
<keyword evidence="7 20" id="KW-0813">Transport</keyword>
<dbReference type="FunFam" id="1.20.5.510:FF:000003">
    <property type="entry name" value="Ubiquinol-cytochrome c reductase iron-sulfur subunit"/>
    <property type="match status" value="1"/>
</dbReference>
<comment type="cofactor">
    <cofactor evidence="20">
        <name>[2Fe-2S] cluster</name>
        <dbReference type="ChEBI" id="CHEBI:190135"/>
    </cofactor>
    <text evidence="20">Binds 1 [2Fe-2S] cluster per subunit.</text>
</comment>
<dbReference type="GO" id="GO:0005886">
    <property type="term" value="C:plasma membrane"/>
    <property type="evidence" value="ECO:0007669"/>
    <property type="project" value="UniProtKB-SubCell"/>
</dbReference>
<dbReference type="InterPro" id="IPR006311">
    <property type="entry name" value="TAT_signal"/>
</dbReference>
<evidence type="ECO:0000256" key="19">
    <source>
        <dbReference type="ARBA" id="ARBA00029351"/>
    </source>
</evidence>
<dbReference type="KEGG" id="pagb:AWM79_16680"/>
<sequence length="198" mass="21214">MSNDGVNAGRRRFLVAATSVVGAAGAVGAAVPFVGSWFPSAKAKAAGAPVKVNVSKIEPGQQMIAEWRGQPVFIVRRTPEIMGNLKKIEDQLSDPQSKNSTQPTYVDPETRSIKPEILLLIGICTHLGCSPTFRPEVAPADLGPKWVGGYFCPCHGSHYDLAGRVYKSQPAPLNLPVPPHSYESDELIVIGVDKENAQ</sequence>
<keyword evidence="23" id="KW-1185">Reference proteome</keyword>
<dbReference type="SUPFAM" id="SSF50022">
    <property type="entry name" value="ISP domain"/>
    <property type="match status" value="1"/>
</dbReference>
<name>A0A0X1T445_PSEAA</name>
<dbReference type="CDD" id="cd03470">
    <property type="entry name" value="Rieske_cytochrome_bc1"/>
    <property type="match status" value="1"/>
</dbReference>
<dbReference type="EMBL" id="CP014135">
    <property type="protein sequence ID" value="AMB86844.1"/>
    <property type="molecule type" value="Genomic_DNA"/>
</dbReference>
<evidence type="ECO:0000256" key="10">
    <source>
        <dbReference type="ARBA" id="ARBA00022714"/>
    </source>
</evidence>
<dbReference type="PRINTS" id="PR00162">
    <property type="entry name" value="RIESKE"/>
</dbReference>
<dbReference type="EC" id="7.1.1.8" evidence="5 20"/>
<evidence type="ECO:0000256" key="9">
    <source>
        <dbReference type="ARBA" id="ARBA00022692"/>
    </source>
</evidence>
<dbReference type="Proteomes" id="UP000063229">
    <property type="component" value="Chromosome"/>
</dbReference>
<dbReference type="Pfam" id="PF10399">
    <property type="entry name" value="UCR_Fe-S_N"/>
    <property type="match status" value="1"/>
</dbReference>
<evidence type="ECO:0000313" key="22">
    <source>
        <dbReference type="EMBL" id="AMB86844.1"/>
    </source>
</evidence>
<dbReference type="NCBIfam" id="TIGR01416">
    <property type="entry name" value="Rieske_proteo"/>
    <property type="match status" value="1"/>
</dbReference>
<dbReference type="GO" id="GO:0046872">
    <property type="term" value="F:metal ion binding"/>
    <property type="evidence" value="ECO:0007669"/>
    <property type="project" value="UniProtKB-KW"/>
</dbReference>
<gene>
    <name evidence="22" type="ORF">AWM79_16680</name>
</gene>
<keyword evidence="8" id="KW-1003">Cell membrane</keyword>
<dbReference type="Gene3D" id="2.102.10.10">
    <property type="entry name" value="Rieske [2Fe-2S] iron-sulphur domain"/>
    <property type="match status" value="1"/>
</dbReference>
<dbReference type="InterPro" id="IPR014349">
    <property type="entry name" value="Rieske_Fe-S_prot"/>
</dbReference>
<dbReference type="PROSITE" id="PS51318">
    <property type="entry name" value="TAT"/>
    <property type="match status" value="1"/>
</dbReference>
<evidence type="ECO:0000256" key="6">
    <source>
        <dbReference type="ARBA" id="ARBA00019816"/>
    </source>
</evidence>
<evidence type="ECO:0000256" key="15">
    <source>
        <dbReference type="ARBA" id="ARBA00023004"/>
    </source>
</evidence>
<dbReference type="Pfam" id="PF00355">
    <property type="entry name" value="Rieske"/>
    <property type="match status" value="1"/>
</dbReference>
<accession>A0A0X1T445</accession>
<evidence type="ECO:0000256" key="2">
    <source>
        <dbReference type="ARBA" id="ARBA00004162"/>
    </source>
</evidence>
<evidence type="ECO:0000256" key="20">
    <source>
        <dbReference type="RuleBase" id="RU004494"/>
    </source>
</evidence>
<evidence type="ECO:0000256" key="8">
    <source>
        <dbReference type="ARBA" id="ARBA00022475"/>
    </source>
</evidence>
<evidence type="ECO:0000256" key="14">
    <source>
        <dbReference type="ARBA" id="ARBA00022989"/>
    </source>
</evidence>
<evidence type="ECO:0000256" key="5">
    <source>
        <dbReference type="ARBA" id="ARBA00012951"/>
    </source>
</evidence>
<comment type="function">
    <text evidence="1">Component of the ubiquinol-cytochrome c reductase complex (complex III or cytochrome b-c1 complex), which is a respiratory chain that generates an electrochemical potential coupled to ATP synthesis.</text>
</comment>
<dbReference type="InterPro" id="IPR036922">
    <property type="entry name" value="Rieske_2Fe-2S_sf"/>
</dbReference>
<evidence type="ECO:0000256" key="11">
    <source>
        <dbReference type="ARBA" id="ARBA00022723"/>
    </source>
</evidence>
<organism evidence="22 23">
    <name type="scientific">Pseudomonas agarici</name>
    <dbReference type="NCBI Taxonomy" id="46677"/>
    <lineage>
        <taxon>Bacteria</taxon>
        <taxon>Pseudomonadati</taxon>
        <taxon>Pseudomonadota</taxon>
        <taxon>Gammaproteobacteria</taxon>
        <taxon>Pseudomonadales</taxon>
        <taxon>Pseudomonadaceae</taxon>
        <taxon>Pseudomonas</taxon>
    </lineage>
</organism>
<evidence type="ECO:0000256" key="1">
    <source>
        <dbReference type="ARBA" id="ARBA00002444"/>
    </source>
</evidence>
<dbReference type="STRING" id="46677.AWM79_16680"/>